<protein>
    <recommendedName>
        <fullName evidence="2">DNA-binding domain-containing protein</fullName>
    </recommendedName>
</protein>
<organism evidence="1">
    <name type="scientific">marine sediment metagenome</name>
    <dbReference type="NCBI Taxonomy" id="412755"/>
    <lineage>
        <taxon>unclassified sequences</taxon>
        <taxon>metagenomes</taxon>
        <taxon>ecological metagenomes</taxon>
    </lineage>
</organism>
<feature type="non-terminal residue" evidence="1">
    <location>
        <position position="83"/>
    </location>
</feature>
<evidence type="ECO:0008006" key="2">
    <source>
        <dbReference type="Google" id="ProtNLM"/>
    </source>
</evidence>
<reference evidence="1" key="1">
    <citation type="journal article" date="2014" name="Front. Microbiol.">
        <title>High frequency of phylogenetically diverse reductive dehalogenase-homologous genes in deep subseafloor sedimentary metagenomes.</title>
        <authorList>
            <person name="Kawai M."/>
            <person name="Futagami T."/>
            <person name="Toyoda A."/>
            <person name="Takaki Y."/>
            <person name="Nishi S."/>
            <person name="Hori S."/>
            <person name="Arai W."/>
            <person name="Tsubouchi T."/>
            <person name="Morono Y."/>
            <person name="Uchiyama I."/>
            <person name="Ito T."/>
            <person name="Fujiyama A."/>
            <person name="Inagaki F."/>
            <person name="Takami H."/>
        </authorList>
    </citation>
    <scope>NUCLEOTIDE SEQUENCE</scope>
    <source>
        <strain evidence="1">Expedition CK06-06</strain>
    </source>
</reference>
<dbReference type="InterPro" id="IPR009057">
    <property type="entry name" value="Homeodomain-like_sf"/>
</dbReference>
<dbReference type="Gene3D" id="1.10.10.60">
    <property type="entry name" value="Homeodomain-like"/>
    <property type="match status" value="1"/>
</dbReference>
<evidence type="ECO:0000313" key="1">
    <source>
        <dbReference type="EMBL" id="GAI10000.1"/>
    </source>
</evidence>
<dbReference type="Pfam" id="PF13551">
    <property type="entry name" value="HTH_29"/>
    <property type="match status" value="1"/>
</dbReference>
<gene>
    <name evidence="1" type="ORF">S06H3_10691</name>
</gene>
<dbReference type="AlphaFoldDB" id="X1M5R9"/>
<accession>X1M5R9</accession>
<name>X1M5R9_9ZZZZ</name>
<dbReference type="EMBL" id="BARV01005008">
    <property type="protein sequence ID" value="GAI10000.1"/>
    <property type="molecule type" value="Genomic_DNA"/>
</dbReference>
<dbReference type="SUPFAM" id="SSF46689">
    <property type="entry name" value="Homeodomain-like"/>
    <property type="match status" value="1"/>
</dbReference>
<sequence length="83" mass="10201">MNIKELREKAIKRYENGESPKEIYQSLGKGKTWFFKWLKRYNLDGKDWAKSHSYRPHQSPKRIDKTMEQMVIETRKHLEKKLY</sequence>
<comment type="caution">
    <text evidence="1">The sequence shown here is derived from an EMBL/GenBank/DDBJ whole genome shotgun (WGS) entry which is preliminary data.</text>
</comment>
<proteinExistence type="predicted"/>